<proteinExistence type="predicted"/>
<dbReference type="InterPro" id="IPR046679">
    <property type="entry name" value="DUF6549"/>
</dbReference>
<accession>A0A395VUD3</accession>
<comment type="caution">
    <text evidence="1">The sequence shown here is derived from an EMBL/GenBank/DDBJ whole genome shotgun (WGS) entry which is preliminary data.</text>
</comment>
<reference evidence="1 2" key="1">
    <citation type="submission" date="2018-08" db="EMBL/GenBank/DDBJ databases">
        <title>A genome reference for cultivated species of the human gut microbiota.</title>
        <authorList>
            <person name="Zou Y."/>
            <person name="Xue W."/>
            <person name="Luo G."/>
        </authorList>
    </citation>
    <scope>NUCLEOTIDE SEQUENCE [LARGE SCALE GENOMIC DNA]</scope>
    <source>
        <strain evidence="1 2">AF20-9LB</strain>
    </source>
</reference>
<evidence type="ECO:0000313" key="2">
    <source>
        <dbReference type="Proteomes" id="UP000266492"/>
    </source>
</evidence>
<dbReference type="RefSeq" id="WP_008860767.1">
    <property type="nucleotide sequence ID" value="NZ_BAABYV010000001.1"/>
</dbReference>
<name>A0A395VUD3_BACOV</name>
<dbReference type="Pfam" id="PF20186">
    <property type="entry name" value="DUF6549"/>
    <property type="match status" value="1"/>
</dbReference>
<gene>
    <name evidence="1" type="ORF">DWX70_18955</name>
</gene>
<dbReference type="EMBL" id="QRVZ01000018">
    <property type="protein sequence ID" value="RGS81173.1"/>
    <property type="molecule type" value="Genomic_DNA"/>
</dbReference>
<evidence type="ECO:0000313" key="1">
    <source>
        <dbReference type="EMBL" id="RGS81173.1"/>
    </source>
</evidence>
<dbReference type="AlphaFoldDB" id="A0A395VUD3"/>
<protein>
    <submittedName>
        <fullName evidence="1">Uncharacterized protein</fullName>
    </submittedName>
</protein>
<dbReference type="Proteomes" id="UP000266492">
    <property type="component" value="Unassembled WGS sequence"/>
</dbReference>
<organism evidence="1 2">
    <name type="scientific">Bacteroides ovatus</name>
    <dbReference type="NCBI Taxonomy" id="28116"/>
    <lineage>
        <taxon>Bacteria</taxon>
        <taxon>Pseudomonadati</taxon>
        <taxon>Bacteroidota</taxon>
        <taxon>Bacteroidia</taxon>
        <taxon>Bacteroidales</taxon>
        <taxon>Bacteroidaceae</taxon>
        <taxon>Bacteroides</taxon>
    </lineage>
</organism>
<sequence>MSRLNRILLATVLLLCSILWLQHRRTIRLTEERDRFRMNSTALLSDVKRMQIDSATMVLDAKALRLTIDEYKEFRAKDAETIERLGVKIRNLEVAARHEVEVKAPIDAAIRDTLIIRDTVPLLRQKVEMVTPYIQLTGLIENKRLKGDIKVPVTLNQAVWVEYKGWWFWKRVKAIHQSISSDNPYVEIRYSEYIRIQ</sequence>
<dbReference type="GeneID" id="98672153"/>